<dbReference type="Proteomes" id="UP000014137">
    <property type="component" value="Unassembled WGS sequence"/>
</dbReference>
<evidence type="ECO:0000313" key="2">
    <source>
        <dbReference type="Proteomes" id="UP000014137"/>
    </source>
</evidence>
<protein>
    <submittedName>
        <fullName evidence="1">Uncharacterized protein</fullName>
    </submittedName>
</protein>
<dbReference type="EMBL" id="ANMG01000021">
    <property type="protein sequence ID" value="EMD27640.1"/>
    <property type="molecule type" value="Genomic_DNA"/>
</dbReference>
<dbReference type="AlphaFoldDB" id="M2Q6N2"/>
<proteinExistence type="predicted"/>
<evidence type="ECO:0000313" key="1">
    <source>
        <dbReference type="EMBL" id="EMD27640.1"/>
    </source>
</evidence>
<comment type="caution">
    <text evidence="1">The sequence shown here is derived from an EMBL/GenBank/DDBJ whole genome shotgun (WGS) entry which is preliminary data.</text>
</comment>
<accession>M2Q6N2</accession>
<organism evidence="1 2">
    <name type="scientific">Amycolatopsis azurea DSM 43854</name>
    <dbReference type="NCBI Taxonomy" id="1238180"/>
    <lineage>
        <taxon>Bacteria</taxon>
        <taxon>Bacillati</taxon>
        <taxon>Actinomycetota</taxon>
        <taxon>Actinomycetes</taxon>
        <taxon>Pseudonocardiales</taxon>
        <taxon>Pseudonocardiaceae</taxon>
        <taxon>Amycolatopsis</taxon>
    </lineage>
</organism>
<gene>
    <name evidence="1" type="ORF">C791_1936</name>
</gene>
<name>M2Q6N2_9PSEU</name>
<reference evidence="1 2" key="1">
    <citation type="submission" date="2012-10" db="EMBL/GenBank/DDBJ databases">
        <title>Genome assembly of Amycolatopsis azurea DSM 43854.</title>
        <authorList>
            <person name="Khatri I."/>
            <person name="Kaur I."/>
            <person name="Subramanian S."/>
            <person name="Mayilraj S."/>
        </authorList>
    </citation>
    <scope>NUCLEOTIDE SEQUENCE [LARGE SCALE GENOMIC DNA]</scope>
    <source>
        <strain evidence="1 2">DSM 43854</strain>
    </source>
</reference>
<sequence length="43" mass="4720">MRTSLIESVHLAGFVTAAVRHVGHSSRFPSPRVPVDHEHVVGF</sequence>